<feature type="region of interest" description="Disordered" evidence="8">
    <location>
        <begin position="440"/>
        <end position="466"/>
    </location>
</feature>
<sequence>MDSQWREKYVYPIIGIASVLTILYLNFSDQFQLPIVLWQPDMGFVGTNSTHFVVINGDGKLGQDPSPVYINGWNSYWLMEESVYGPSRSRVSMMLKRGAQMGLTLCRTWAFSDGPGPNSLQISPGVVNERVFKGLDYVIIEARKNRIRLILSLVNNLNAFGGKAQYLRWAQEVGINVSSSTDSFFSNPTIKGYYKAYIKAILTRKNSYSGVKYSEEPAIFAWELMNEPRCESSSSAPVLQAWIVEMAAYIKSLDQKHLVTIGLEGFYGPKETNKSQVNPGEWASSLGSDFIENSAIDDIDFASVHAYPDSWIPNANLDVKLAFLSQWVDSHIVDGDNLLKKPVLFTEVGSPIQFKSQGEEHDRDILLKRAYEKMYDSAKSGRAGAGALIWQLLVEGMEEYGDRFSIVPWEHPSIYKLIVEQSCRLRNAFGKSKTNRKLDVLPFQEEGKQVDRDQLQEKGRSPSTSF</sequence>
<evidence type="ECO:0000259" key="10">
    <source>
        <dbReference type="Pfam" id="PF26410"/>
    </source>
</evidence>
<keyword evidence="9" id="KW-1133">Transmembrane helix</keyword>
<dbReference type="EC" id="3.2.1.78" evidence="4"/>
<dbReference type="FunFam" id="3.20.20.80:FF:000012">
    <property type="entry name" value="Mannan endo-1,4-beta-mannosidase 6"/>
    <property type="match status" value="1"/>
</dbReference>
<dbReference type="GO" id="GO:0000272">
    <property type="term" value="P:polysaccharide catabolic process"/>
    <property type="evidence" value="ECO:0007669"/>
    <property type="project" value="InterPro"/>
</dbReference>
<accession>A0AAD3S6C0</accession>
<dbReference type="GO" id="GO:0005576">
    <property type="term" value="C:extracellular region"/>
    <property type="evidence" value="ECO:0007669"/>
    <property type="project" value="UniProtKB-SubCell"/>
</dbReference>
<evidence type="ECO:0000256" key="6">
    <source>
        <dbReference type="ARBA" id="ARBA00022801"/>
    </source>
</evidence>
<keyword evidence="7" id="KW-0326">Glycosidase</keyword>
<keyword evidence="12" id="KW-1185">Reference proteome</keyword>
<evidence type="ECO:0000256" key="2">
    <source>
        <dbReference type="ARBA" id="ARBA00004613"/>
    </source>
</evidence>
<dbReference type="PANTHER" id="PTHR31451:SF51">
    <property type="entry name" value="MANNAN ENDO-1,4-BETA-MANNOSIDASE 6"/>
    <property type="match status" value="1"/>
</dbReference>
<feature type="compositionally biased region" description="Basic and acidic residues" evidence="8">
    <location>
        <begin position="445"/>
        <end position="460"/>
    </location>
</feature>
<dbReference type="InterPro" id="IPR017853">
    <property type="entry name" value="GH"/>
</dbReference>
<dbReference type="InterPro" id="IPR001547">
    <property type="entry name" value="Glyco_hydro_5"/>
</dbReference>
<proteinExistence type="inferred from homology"/>
<dbReference type="PANTHER" id="PTHR31451">
    <property type="match status" value="1"/>
</dbReference>
<evidence type="ECO:0000256" key="3">
    <source>
        <dbReference type="ARBA" id="ARBA00005641"/>
    </source>
</evidence>
<dbReference type="EMBL" id="BSYO01000005">
    <property type="protein sequence ID" value="GMH05260.1"/>
    <property type="molecule type" value="Genomic_DNA"/>
</dbReference>
<keyword evidence="6" id="KW-0378">Hydrolase</keyword>
<evidence type="ECO:0000256" key="4">
    <source>
        <dbReference type="ARBA" id="ARBA00012706"/>
    </source>
</evidence>
<keyword evidence="9" id="KW-0812">Transmembrane</keyword>
<dbReference type="AlphaFoldDB" id="A0AAD3S6C0"/>
<name>A0AAD3S6C0_NEPGR</name>
<evidence type="ECO:0000313" key="11">
    <source>
        <dbReference type="EMBL" id="GMH05260.1"/>
    </source>
</evidence>
<dbReference type="InterPro" id="IPR045053">
    <property type="entry name" value="MAN-like"/>
</dbReference>
<comment type="similarity">
    <text evidence="3">Belongs to the glycosyl hydrolase 5 (cellulase A) family.</text>
</comment>
<keyword evidence="9" id="KW-0472">Membrane</keyword>
<evidence type="ECO:0000256" key="1">
    <source>
        <dbReference type="ARBA" id="ARBA00001678"/>
    </source>
</evidence>
<feature type="domain" description="Glycoside hydrolase family 5" evidence="10">
    <location>
        <begin position="63"/>
        <end position="390"/>
    </location>
</feature>
<evidence type="ECO:0000313" key="12">
    <source>
        <dbReference type="Proteomes" id="UP001279734"/>
    </source>
</evidence>
<gene>
    <name evidence="11" type="ORF">Nepgr_007100</name>
</gene>
<dbReference type="Proteomes" id="UP001279734">
    <property type="component" value="Unassembled WGS sequence"/>
</dbReference>
<comment type="subcellular location">
    <subcellularLocation>
        <location evidence="2">Secreted</location>
    </subcellularLocation>
</comment>
<comment type="catalytic activity">
    <reaction evidence="1">
        <text>Random hydrolysis of (1-&gt;4)-beta-D-mannosidic linkages in mannans, galactomannans and glucomannans.</text>
        <dbReference type="EC" id="3.2.1.78"/>
    </reaction>
</comment>
<evidence type="ECO:0000256" key="9">
    <source>
        <dbReference type="SAM" id="Phobius"/>
    </source>
</evidence>
<feature type="transmembrane region" description="Helical" evidence="9">
    <location>
        <begin position="9"/>
        <end position="27"/>
    </location>
</feature>
<evidence type="ECO:0000256" key="7">
    <source>
        <dbReference type="ARBA" id="ARBA00023295"/>
    </source>
</evidence>
<reference evidence="11" key="1">
    <citation type="submission" date="2023-05" db="EMBL/GenBank/DDBJ databases">
        <title>Nepenthes gracilis genome sequencing.</title>
        <authorList>
            <person name="Fukushima K."/>
        </authorList>
    </citation>
    <scope>NUCLEOTIDE SEQUENCE</scope>
    <source>
        <strain evidence="11">SING2019-196</strain>
    </source>
</reference>
<evidence type="ECO:0000256" key="5">
    <source>
        <dbReference type="ARBA" id="ARBA00022525"/>
    </source>
</evidence>
<organism evidence="11 12">
    <name type="scientific">Nepenthes gracilis</name>
    <name type="common">Slender pitcher plant</name>
    <dbReference type="NCBI Taxonomy" id="150966"/>
    <lineage>
        <taxon>Eukaryota</taxon>
        <taxon>Viridiplantae</taxon>
        <taxon>Streptophyta</taxon>
        <taxon>Embryophyta</taxon>
        <taxon>Tracheophyta</taxon>
        <taxon>Spermatophyta</taxon>
        <taxon>Magnoliopsida</taxon>
        <taxon>eudicotyledons</taxon>
        <taxon>Gunneridae</taxon>
        <taxon>Pentapetalae</taxon>
        <taxon>Caryophyllales</taxon>
        <taxon>Nepenthaceae</taxon>
        <taxon>Nepenthes</taxon>
    </lineage>
</organism>
<evidence type="ECO:0000256" key="8">
    <source>
        <dbReference type="SAM" id="MobiDB-lite"/>
    </source>
</evidence>
<comment type="caution">
    <text evidence="11">The sequence shown here is derived from an EMBL/GenBank/DDBJ whole genome shotgun (WGS) entry which is preliminary data.</text>
</comment>
<dbReference type="GO" id="GO:0016985">
    <property type="term" value="F:mannan endo-1,4-beta-mannosidase activity"/>
    <property type="evidence" value="ECO:0007669"/>
    <property type="project" value="UniProtKB-EC"/>
</dbReference>
<protein>
    <recommendedName>
        <fullName evidence="4">mannan endo-1,4-beta-mannosidase</fullName>
        <ecNumber evidence="4">3.2.1.78</ecNumber>
    </recommendedName>
</protein>
<dbReference type="Pfam" id="PF26410">
    <property type="entry name" value="GH5_mannosidase"/>
    <property type="match status" value="1"/>
</dbReference>
<keyword evidence="5" id="KW-0964">Secreted</keyword>
<dbReference type="SUPFAM" id="SSF51445">
    <property type="entry name" value="(Trans)glycosidases"/>
    <property type="match status" value="1"/>
</dbReference>
<dbReference type="Gene3D" id="3.20.20.80">
    <property type="entry name" value="Glycosidases"/>
    <property type="match status" value="1"/>
</dbReference>